<evidence type="ECO:0000313" key="3">
    <source>
        <dbReference type="Proteomes" id="UP001363151"/>
    </source>
</evidence>
<feature type="compositionally biased region" description="Basic and acidic residues" evidence="1">
    <location>
        <begin position="737"/>
        <end position="758"/>
    </location>
</feature>
<gene>
    <name evidence="2" type="ORF">SO694_00086180</name>
</gene>
<protein>
    <submittedName>
        <fullName evidence="2">tRNAPhe (7-(3-amino-3-carboxypropyl)wyosine37-C2)-hydroxylase</fullName>
    </submittedName>
</protein>
<proteinExistence type="predicted"/>
<keyword evidence="3" id="KW-1185">Reference proteome</keyword>
<evidence type="ECO:0000256" key="1">
    <source>
        <dbReference type="SAM" id="MobiDB-lite"/>
    </source>
</evidence>
<sequence>MLLSHVLENQQMAALEKGLGRMAALLEEERLAVAEAEEAARHAPPEAEESDYDRERREAAAAYLRDAVAADLRRALRAAPEADGAAEIAAALDAQHALAFALTRSGAARRDDDDDDAAWRDLRARADELEPAVLADCPRGAEELARLRALADGVLGAKAARARRARAARGAARGGPRRGDAVAGRRAGRPGRPRRFGLLLRARRARDAAAVASERRRERPRRRAPRARSSAVDAFAADFAVEDATAGASKRRAAPLRAALDVARASRGVEPEDALSRVLRAAERREKGPPRDVDHPAVAAAAACLRLDELASSLDRRWGELRGSPEPGDYALARAARDALAGAAAEPSDDDAVLAVRRACAAFAAHCDVELALGARLLVPIRCDLSLLIVRHAVAAAKDFGYDASDAPLRADVVEAARASPLYEAPTCDETPPEPVSGRDAYAAHWAYKTWADIPEIQHPGEGCDASEIKAELFRGPTPMAPLDPPATLRDARADAERRVEAVEALVARFREAIKAADRAALRTAVDDADAMGFGGDPVGDAATLLATGAVDDDGGVAYTGLRSGLTLPRADDICPNWGDPPALTTEQEVDAARQLQMELDECDADKFEGFEEAGKHDFGEGFDDAFLLLADAPRNAEEEAKIKALRADLDRQRADAPRLLDAKLAAEAAALAKDHLAYCEKLRDEVVNLMYTGDKDTPPTDLISREDEEKMMAEERKKYDFEWPPNPERWGAELPDDWRPQETLDDRENDVHPEDFKWSTTPFDGRDYCEPTEPVPEYDDETTVYEDIPVPSWKDLQWPGMDKWKAEQAIRDAKEAAWTKEDTERRVKLTVDLAEEISSDISNAHARATATTLNAHWMDGASWRGPYATKGSLVAREFIEDLEGGCPGTHPDFPNKAQSPTGPRSPFLEDIVAGTATLF</sequence>
<organism evidence="2 3">
    <name type="scientific">Aureococcus anophagefferens</name>
    <name type="common">Harmful bloom alga</name>
    <dbReference type="NCBI Taxonomy" id="44056"/>
    <lineage>
        <taxon>Eukaryota</taxon>
        <taxon>Sar</taxon>
        <taxon>Stramenopiles</taxon>
        <taxon>Ochrophyta</taxon>
        <taxon>Pelagophyceae</taxon>
        <taxon>Pelagomonadales</taxon>
        <taxon>Pelagomonadaceae</taxon>
        <taxon>Aureococcus</taxon>
    </lineage>
</organism>
<dbReference type="Proteomes" id="UP001363151">
    <property type="component" value="Unassembled WGS sequence"/>
</dbReference>
<feature type="region of interest" description="Disordered" evidence="1">
    <location>
        <begin position="886"/>
        <end position="906"/>
    </location>
</feature>
<feature type="region of interest" description="Disordered" evidence="1">
    <location>
        <begin position="209"/>
        <end position="229"/>
    </location>
</feature>
<evidence type="ECO:0000313" key="2">
    <source>
        <dbReference type="EMBL" id="KAK7248012.1"/>
    </source>
</evidence>
<feature type="region of interest" description="Disordered" evidence="1">
    <location>
        <begin position="731"/>
        <end position="758"/>
    </location>
</feature>
<feature type="region of interest" description="Disordered" evidence="1">
    <location>
        <begin position="36"/>
        <end position="56"/>
    </location>
</feature>
<reference evidence="2 3" key="1">
    <citation type="submission" date="2024-03" db="EMBL/GenBank/DDBJ databases">
        <title>Aureococcus anophagefferens CCMP1851 and Kratosvirus quantuckense: Draft genome of a second virus-susceptible host strain in the model system.</title>
        <authorList>
            <person name="Chase E."/>
            <person name="Truchon A.R."/>
            <person name="Schepens W."/>
            <person name="Wilhelm S.W."/>
        </authorList>
    </citation>
    <scope>NUCLEOTIDE SEQUENCE [LARGE SCALE GENOMIC DNA]</scope>
    <source>
        <strain evidence="2 3">CCMP1851</strain>
    </source>
</reference>
<name>A0ABR1G4P9_AURAN</name>
<comment type="caution">
    <text evidence="2">The sequence shown here is derived from an EMBL/GenBank/DDBJ whole genome shotgun (WGS) entry which is preliminary data.</text>
</comment>
<feature type="region of interest" description="Disordered" evidence="1">
    <location>
        <begin position="167"/>
        <end position="190"/>
    </location>
</feature>
<accession>A0ABR1G4P9</accession>
<dbReference type="EMBL" id="JBBJCI010000122">
    <property type="protein sequence ID" value="KAK7248012.1"/>
    <property type="molecule type" value="Genomic_DNA"/>
</dbReference>
<feature type="compositionally biased region" description="Basic and acidic residues" evidence="1">
    <location>
        <begin position="36"/>
        <end position="45"/>
    </location>
</feature>